<dbReference type="Gene3D" id="1.20.1640.10">
    <property type="entry name" value="Multidrug efflux transporter AcrB transmembrane domain"/>
    <property type="match status" value="2"/>
</dbReference>
<dbReference type="PRINTS" id="PR00702">
    <property type="entry name" value="ACRIFLAVINRP"/>
</dbReference>
<dbReference type="PANTHER" id="PTHR32063:SF24">
    <property type="entry name" value="CATION EFFLUX SYSTEM (ACRB_ACRD_ACRF FAMILY)"/>
    <property type="match status" value="1"/>
</dbReference>
<dbReference type="RefSeq" id="WP_341371311.1">
    <property type="nucleotide sequence ID" value="NZ_JBBPCO010000010.1"/>
</dbReference>
<keyword evidence="1" id="KW-0812">Transmembrane</keyword>
<evidence type="ECO:0000256" key="1">
    <source>
        <dbReference type="SAM" id="Phobius"/>
    </source>
</evidence>
<protein>
    <submittedName>
        <fullName evidence="2">Efflux RND transporter permease subunit</fullName>
    </submittedName>
</protein>
<evidence type="ECO:0000313" key="2">
    <source>
        <dbReference type="EMBL" id="MEK8090256.1"/>
    </source>
</evidence>
<dbReference type="Gene3D" id="3.30.2090.10">
    <property type="entry name" value="Multidrug efflux transporter AcrB TolC docking domain, DN and DC subdomains"/>
    <property type="match status" value="2"/>
</dbReference>
<evidence type="ECO:0000313" key="3">
    <source>
        <dbReference type="Proteomes" id="UP001446205"/>
    </source>
</evidence>
<feature type="transmembrane region" description="Helical" evidence="1">
    <location>
        <begin position="522"/>
        <end position="539"/>
    </location>
</feature>
<dbReference type="SUPFAM" id="SSF82714">
    <property type="entry name" value="Multidrug efflux transporter AcrB TolC docking domain, DN and DC subdomains"/>
    <property type="match status" value="2"/>
</dbReference>
<dbReference type="Gene3D" id="3.30.70.1440">
    <property type="entry name" value="Multidrug efflux transporter AcrB pore domain"/>
    <property type="match status" value="1"/>
</dbReference>
<dbReference type="Gene3D" id="3.30.70.1320">
    <property type="entry name" value="Multidrug efflux transporter AcrB pore domain like"/>
    <property type="match status" value="1"/>
</dbReference>
<dbReference type="InterPro" id="IPR027463">
    <property type="entry name" value="AcrB_DN_DC_subdom"/>
</dbReference>
<keyword evidence="1" id="KW-1133">Transmembrane helix</keyword>
<accession>A0ABU9DB97</accession>
<dbReference type="SUPFAM" id="SSF82693">
    <property type="entry name" value="Multidrug efflux transporter AcrB pore domain, PN1, PN2, PC1 and PC2 subdomains"/>
    <property type="match status" value="3"/>
</dbReference>
<reference evidence="2 3" key="1">
    <citation type="submission" date="2024-04" db="EMBL/GenBank/DDBJ databases">
        <authorList>
            <person name="Abashina T."/>
            <person name="Shaikin A."/>
        </authorList>
    </citation>
    <scope>NUCLEOTIDE SEQUENCE [LARGE SCALE GENOMIC DNA]</scope>
    <source>
        <strain evidence="2 3">AAFK</strain>
    </source>
</reference>
<feature type="transmembrane region" description="Helical" evidence="1">
    <location>
        <begin position="334"/>
        <end position="350"/>
    </location>
</feature>
<name>A0ABU9DB97_9PROT</name>
<feature type="transmembrane region" description="Helical" evidence="1">
    <location>
        <begin position="904"/>
        <end position="926"/>
    </location>
</feature>
<dbReference type="Gene3D" id="3.30.70.1430">
    <property type="entry name" value="Multidrug efflux transporter AcrB pore domain"/>
    <property type="match status" value="2"/>
</dbReference>
<comment type="caution">
    <text evidence="2">The sequence shown here is derived from an EMBL/GenBank/DDBJ whole genome shotgun (WGS) entry which is preliminary data.</text>
</comment>
<dbReference type="InterPro" id="IPR001036">
    <property type="entry name" value="Acrflvin-R"/>
</dbReference>
<dbReference type="EMBL" id="JBBPCO010000010">
    <property type="protein sequence ID" value="MEK8090256.1"/>
    <property type="molecule type" value="Genomic_DNA"/>
</dbReference>
<feature type="transmembrane region" description="Helical" evidence="1">
    <location>
        <begin position="978"/>
        <end position="1003"/>
    </location>
</feature>
<dbReference type="SUPFAM" id="SSF82866">
    <property type="entry name" value="Multidrug efflux transporter AcrB transmembrane domain"/>
    <property type="match status" value="2"/>
</dbReference>
<feature type="transmembrane region" description="Helical" evidence="1">
    <location>
        <begin position="383"/>
        <end position="404"/>
    </location>
</feature>
<feature type="transmembrane region" description="Helical" evidence="1">
    <location>
        <begin position="460"/>
        <end position="488"/>
    </location>
</feature>
<organism evidence="2 3">
    <name type="scientific">Thermithiobacillus plumbiphilus</name>
    <dbReference type="NCBI Taxonomy" id="1729899"/>
    <lineage>
        <taxon>Bacteria</taxon>
        <taxon>Pseudomonadati</taxon>
        <taxon>Pseudomonadota</taxon>
        <taxon>Acidithiobacillia</taxon>
        <taxon>Acidithiobacillales</taxon>
        <taxon>Thermithiobacillaceae</taxon>
        <taxon>Thermithiobacillus</taxon>
    </lineage>
</organism>
<feature type="transmembrane region" description="Helical" evidence="1">
    <location>
        <begin position="357"/>
        <end position="377"/>
    </location>
</feature>
<feature type="transmembrane region" description="Helical" evidence="1">
    <location>
        <begin position="947"/>
        <end position="966"/>
    </location>
</feature>
<sequence>MMGAWLQRHARSLLFLLAILAIGGALAAMKLPVSLFPTIDFPRIVVSVDAGDRPVNRMVLEVTQPLEQALRAVPGVESIRSTSSRGSAELSVNFGWGHDMIAALLQVQAAVNQSLPELPAGTRFEARRMDPTVFPVLGLALTSKQRDPVALRDFAYFQLRPLLTAIPGVARVDVLGGRQAEYQVRVDPARLQAYNLTLQDVATALSASNVLSAVGRLEDHYRLYLVLSDTSLHNLDEIRHTVLRTGGTGVVELDDVAQVVPAVAPQWTRVTANGLDAVLVNIRQQRGANTVAITQAVKQKLASFAHQIPADIQIKPYYDQSELVVASALSVRDAIGIGALLAAVILLLFLRNLRITLIVALVLPGVLAATVLLLNVLNMSFNIMTLGGMAAAVGLIVDDAVVMIEHIMRRLSESREDSGTPVLQAAMEMARPLAGSSLATVVIFAPLAFLGGVSGGFFKALALTMAASLIISFFVAFLAVPLLAHLWIKPETAARLEHRGPLLSRLHHGYGRGMGWLLRRPVLVLLPMLVLVGIGYFAFSHTGSGFMPKMDEGGFILDYKAPPGTSLTETDRLLRQVEAIVRATPEVDSYSRRTGTALGGGLTEANEGDFFIHLKPMPRRDIESIMSEVRQRVETEVPGLQIETAQLMEDLIGDLTAVPQPIEVKLFGDNQAQLQQLAPQIAASIGKVQGVVEVLSGVVIAGDAIDIRVDRVRAGLEGLDPEAATRQIKDLLAGNVASQIPAGEKMIGLRVWTPADLRARVQQLEGLRLQAPDGHVLPLSRIATVSISQGQAQIVREDLKPMVAVTARIEGRDLGSTMKDVQAGLRNFNLPAGVYIEYGGLYQQQQQSFRDLSVVFAAALLLVTVLLLFLYERFAVVLAILATVLLAVSGVFVGLWLTGTELNISAMMGMTMIIGIVTEVAIFYFAELGLEGHHDSPALIEAGTQRMRPILMTSLIAILALLPLALGIGTGSAMQTPLAIAIISGLLLAVPLVLLLMPALYLLMQGRQKPEAA</sequence>
<dbReference type="Pfam" id="PF00873">
    <property type="entry name" value="ACR_tran"/>
    <property type="match status" value="1"/>
</dbReference>
<proteinExistence type="predicted"/>
<keyword evidence="3" id="KW-1185">Reference proteome</keyword>
<gene>
    <name evidence="2" type="ORF">WOB96_10835</name>
</gene>
<keyword evidence="1" id="KW-0472">Membrane</keyword>
<feature type="transmembrane region" description="Helical" evidence="1">
    <location>
        <begin position="852"/>
        <end position="871"/>
    </location>
</feature>
<feature type="transmembrane region" description="Helical" evidence="1">
    <location>
        <begin position="878"/>
        <end position="898"/>
    </location>
</feature>
<dbReference type="PANTHER" id="PTHR32063">
    <property type="match status" value="1"/>
</dbReference>
<dbReference type="Proteomes" id="UP001446205">
    <property type="component" value="Unassembled WGS sequence"/>
</dbReference>
<feature type="transmembrane region" description="Helical" evidence="1">
    <location>
        <begin position="433"/>
        <end position="454"/>
    </location>
</feature>